<name>A0A249KSY8_9ACTN</name>
<dbReference type="Gene3D" id="3.30.70.1400">
    <property type="entry name" value="Aminomethyltransferase beta-barrel domains"/>
    <property type="match status" value="1"/>
</dbReference>
<dbReference type="InterPro" id="IPR006223">
    <property type="entry name" value="GcvT"/>
</dbReference>
<dbReference type="Gene3D" id="4.10.1250.10">
    <property type="entry name" value="Aminomethyltransferase fragment"/>
    <property type="match status" value="1"/>
</dbReference>
<evidence type="ECO:0000259" key="8">
    <source>
        <dbReference type="Pfam" id="PF01571"/>
    </source>
</evidence>
<dbReference type="GO" id="GO:0006546">
    <property type="term" value="P:glycine catabolic process"/>
    <property type="evidence" value="ECO:0007669"/>
    <property type="project" value="InterPro"/>
</dbReference>
<dbReference type="PANTHER" id="PTHR43757:SF2">
    <property type="entry name" value="AMINOMETHYLTRANSFERASE, MITOCHONDRIAL"/>
    <property type="match status" value="1"/>
</dbReference>
<dbReference type="InterPro" id="IPR013977">
    <property type="entry name" value="GcvT_C"/>
</dbReference>
<dbReference type="NCBIfam" id="TIGR00528">
    <property type="entry name" value="gcvT"/>
    <property type="match status" value="1"/>
</dbReference>
<evidence type="ECO:0000256" key="3">
    <source>
        <dbReference type="ARBA" id="ARBA00022576"/>
    </source>
</evidence>
<dbReference type="Gene3D" id="2.40.30.110">
    <property type="entry name" value="Aminomethyltransferase beta-barrel domains"/>
    <property type="match status" value="1"/>
</dbReference>
<dbReference type="Gene3D" id="3.30.1360.120">
    <property type="entry name" value="Probable tRNA modification gtpase trme, domain 1"/>
    <property type="match status" value="1"/>
</dbReference>
<dbReference type="GO" id="GO:0005960">
    <property type="term" value="C:glycine cleavage complex"/>
    <property type="evidence" value="ECO:0007669"/>
    <property type="project" value="InterPro"/>
</dbReference>
<reference evidence="10 11" key="1">
    <citation type="submission" date="2016-07" db="EMBL/GenBank/DDBJ databases">
        <title>High microdiversification within the ubiquitous acI lineage of Actinobacteria.</title>
        <authorList>
            <person name="Neuenschwander S.M."/>
            <person name="Salcher M."/>
            <person name="Ghai R."/>
            <person name="Pernthaler J."/>
        </authorList>
    </citation>
    <scope>NUCLEOTIDE SEQUENCE [LARGE SCALE GENOMIC DNA]</scope>
    <source>
        <strain evidence="10">MMS-IIA-15</strain>
    </source>
</reference>
<dbReference type="InterPro" id="IPR028896">
    <property type="entry name" value="GcvT/YgfZ/DmdA"/>
</dbReference>
<dbReference type="FunFam" id="3.30.70.1400:FF:000001">
    <property type="entry name" value="Aminomethyltransferase"/>
    <property type="match status" value="1"/>
</dbReference>
<evidence type="ECO:0000256" key="2">
    <source>
        <dbReference type="ARBA" id="ARBA00012616"/>
    </source>
</evidence>
<feature type="domain" description="Aminomethyltransferase C-terminal" evidence="9">
    <location>
        <begin position="280"/>
        <end position="356"/>
    </location>
</feature>
<dbReference type="PANTHER" id="PTHR43757">
    <property type="entry name" value="AMINOMETHYLTRANSFERASE"/>
    <property type="match status" value="1"/>
</dbReference>
<feature type="binding site" evidence="7">
    <location>
        <position position="194"/>
    </location>
    <ligand>
        <name>substrate</name>
    </ligand>
</feature>
<dbReference type="OrthoDB" id="9774591at2"/>
<proteinExistence type="inferred from homology"/>
<dbReference type="SUPFAM" id="SSF101790">
    <property type="entry name" value="Aminomethyltransferase beta-barrel domain"/>
    <property type="match status" value="1"/>
</dbReference>
<evidence type="ECO:0000256" key="4">
    <source>
        <dbReference type="ARBA" id="ARBA00022679"/>
    </source>
</evidence>
<feature type="domain" description="GCVT N-terminal" evidence="8">
    <location>
        <begin position="6"/>
        <end position="261"/>
    </location>
</feature>
<keyword evidence="11" id="KW-1185">Reference proteome</keyword>
<dbReference type="EMBL" id="CP016776">
    <property type="protein sequence ID" value="ASY19876.1"/>
    <property type="molecule type" value="Genomic_DNA"/>
</dbReference>
<dbReference type="GO" id="GO:0004047">
    <property type="term" value="F:aminomethyltransferase activity"/>
    <property type="evidence" value="ECO:0007669"/>
    <property type="project" value="UniProtKB-EC"/>
</dbReference>
<dbReference type="KEGG" id="pvn:A7sIIA15_03110"/>
<dbReference type="InterPro" id="IPR006222">
    <property type="entry name" value="GCVT_N"/>
</dbReference>
<dbReference type="InterPro" id="IPR027266">
    <property type="entry name" value="TrmE/GcvT-like"/>
</dbReference>
<sequence>MKHSPLHDKHLARNAKMADFGGWLMPIEYPGAGVLAEHGAVREKVGIFDVSHLGKASVTGKGALEFLNSMFTNDLGRIGNGFAQYTLLCNEKGGVIDDLIAYRNSEEDFFLVPNASNTTDVVATLNAHVPAGITVTNLHTEYAVIAVQGPLAPAVMQSLGVNTAIDYMAFEKVSIGGADVILCRTGYTGELGYELLPKTADASKVWDAIVAAIEPVGGLVCGLGARDTLRTEMGYPLHGHELSLEITPVEASATWAIGWDKSGFLGSEVLKSQKAQGAKRRSVAIKSLDRGIPRGGMSVKTKDGAALGEVTSGTFSPSLKVGIGIALLDASVKIGDQLVIDVRGRDSMVEVVKLPFMPSHVR</sequence>
<dbReference type="Pfam" id="PF08669">
    <property type="entry name" value="GCV_T_C"/>
    <property type="match status" value="1"/>
</dbReference>
<dbReference type="InterPro" id="IPR029043">
    <property type="entry name" value="GcvT/YgfZ_C"/>
</dbReference>
<evidence type="ECO:0000256" key="6">
    <source>
        <dbReference type="ARBA" id="ARBA00047665"/>
    </source>
</evidence>
<dbReference type="SUPFAM" id="SSF103025">
    <property type="entry name" value="Folate-binding domain"/>
    <property type="match status" value="1"/>
</dbReference>
<dbReference type="PIRSF" id="PIRSF006487">
    <property type="entry name" value="GcvT"/>
    <property type="match status" value="1"/>
</dbReference>
<keyword evidence="3" id="KW-0032">Aminotransferase</keyword>
<dbReference type="GO" id="GO:0008168">
    <property type="term" value="F:methyltransferase activity"/>
    <property type="evidence" value="ECO:0007669"/>
    <property type="project" value="UniProtKB-KW"/>
</dbReference>
<dbReference type="Proteomes" id="UP000217186">
    <property type="component" value="Chromosome"/>
</dbReference>
<dbReference type="GO" id="GO:0008483">
    <property type="term" value="F:transaminase activity"/>
    <property type="evidence" value="ECO:0007669"/>
    <property type="project" value="UniProtKB-KW"/>
</dbReference>
<evidence type="ECO:0000259" key="9">
    <source>
        <dbReference type="Pfam" id="PF08669"/>
    </source>
</evidence>
<dbReference type="GO" id="GO:0032259">
    <property type="term" value="P:methylation"/>
    <property type="evidence" value="ECO:0007669"/>
    <property type="project" value="UniProtKB-KW"/>
</dbReference>
<evidence type="ECO:0000256" key="5">
    <source>
        <dbReference type="ARBA" id="ARBA00031395"/>
    </source>
</evidence>
<evidence type="ECO:0000313" key="11">
    <source>
        <dbReference type="Proteomes" id="UP000217186"/>
    </source>
</evidence>
<dbReference type="RefSeq" id="WP_095685749.1">
    <property type="nucleotide sequence ID" value="NZ_CP016776.1"/>
</dbReference>
<evidence type="ECO:0000313" key="10">
    <source>
        <dbReference type="EMBL" id="ASY19876.1"/>
    </source>
</evidence>
<dbReference type="EC" id="2.1.2.10" evidence="2"/>
<comment type="catalytic activity">
    <reaction evidence="6">
        <text>N(6)-[(R)-S(8)-aminomethyldihydrolipoyl]-L-lysyl-[protein] + (6S)-5,6,7,8-tetrahydrofolate = N(6)-[(R)-dihydrolipoyl]-L-lysyl-[protein] + (6R)-5,10-methylene-5,6,7,8-tetrahydrofolate + NH4(+)</text>
        <dbReference type="Rhea" id="RHEA:16945"/>
        <dbReference type="Rhea" id="RHEA-COMP:10475"/>
        <dbReference type="Rhea" id="RHEA-COMP:10492"/>
        <dbReference type="ChEBI" id="CHEBI:15636"/>
        <dbReference type="ChEBI" id="CHEBI:28938"/>
        <dbReference type="ChEBI" id="CHEBI:57453"/>
        <dbReference type="ChEBI" id="CHEBI:83100"/>
        <dbReference type="ChEBI" id="CHEBI:83143"/>
        <dbReference type="EC" id="2.1.2.10"/>
    </reaction>
</comment>
<comment type="similarity">
    <text evidence="1">Belongs to the GcvT family.</text>
</comment>
<organism evidence="10 11">
    <name type="scientific">Candidatus Planktophila vernalis</name>
    <dbReference type="NCBI Taxonomy" id="1884907"/>
    <lineage>
        <taxon>Bacteria</taxon>
        <taxon>Bacillati</taxon>
        <taxon>Actinomycetota</taxon>
        <taxon>Actinomycetes</taxon>
        <taxon>Candidatus Nanopelagicales</taxon>
        <taxon>Candidatus Nanopelagicaceae</taxon>
        <taxon>Candidatus Planktophila</taxon>
    </lineage>
</organism>
<keyword evidence="4 10" id="KW-0808">Transferase</keyword>
<dbReference type="AlphaFoldDB" id="A0A249KSY8"/>
<dbReference type="GO" id="GO:0005829">
    <property type="term" value="C:cytosol"/>
    <property type="evidence" value="ECO:0007669"/>
    <property type="project" value="TreeGrafter"/>
</dbReference>
<gene>
    <name evidence="10" type="ORF">A7sIIA15_03110</name>
</gene>
<dbReference type="Pfam" id="PF01571">
    <property type="entry name" value="GCV_T"/>
    <property type="match status" value="1"/>
</dbReference>
<dbReference type="NCBIfam" id="NF001567">
    <property type="entry name" value="PRK00389.1"/>
    <property type="match status" value="1"/>
</dbReference>
<keyword evidence="10" id="KW-0489">Methyltransferase</keyword>
<accession>A0A249KSY8</accession>
<evidence type="ECO:0000256" key="1">
    <source>
        <dbReference type="ARBA" id="ARBA00008609"/>
    </source>
</evidence>
<protein>
    <recommendedName>
        <fullName evidence="2">aminomethyltransferase</fullName>
        <ecNumber evidence="2">2.1.2.10</ecNumber>
    </recommendedName>
    <alternativeName>
        <fullName evidence="5">Glycine cleavage system T protein</fullName>
    </alternativeName>
</protein>
<evidence type="ECO:0000256" key="7">
    <source>
        <dbReference type="PIRSR" id="PIRSR006487-1"/>
    </source>
</evidence>